<reference evidence="3 4" key="1">
    <citation type="journal article" date="2016" name="Nat. Commun.">
        <title>Thousands of microbial genomes shed light on interconnected biogeochemical processes in an aquifer system.</title>
        <authorList>
            <person name="Anantharaman K."/>
            <person name="Brown C.T."/>
            <person name="Hug L.A."/>
            <person name="Sharon I."/>
            <person name="Castelle C.J."/>
            <person name="Probst A.J."/>
            <person name="Thomas B.C."/>
            <person name="Singh A."/>
            <person name="Wilkins M.J."/>
            <person name="Karaoz U."/>
            <person name="Brodie E.L."/>
            <person name="Williams K.H."/>
            <person name="Hubbard S.S."/>
            <person name="Banfield J.F."/>
        </authorList>
    </citation>
    <scope>NUCLEOTIDE SEQUENCE [LARGE SCALE GENOMIC DNA]</scope>
</reference>
<evidence type="ECO:0000256" key="2">
    <source>
        <dbReference type="SAM" id="Phobius"/>
    </source>
</evidence>
<feature type="transmembrane region" description="Helical" evidence="2">
    <location>
        <begin position="47"/>
        <end position="64"/>
    </location>
</feature>
<gene>
    <name evidence="3" type="ORF">A2735_02260</name>
</gene>
<proteinExistence type="predicted"/>
<accession>A0A1F8E9N8</accession>
<dbReference type="Proteomes" id="UP000178520">
    <property type="component" value="Unassembled WGS sequence"/>
</dbReference>
<dbReference type="AlphaFoldDB" id="A0A1F8E9N8"/>
<name>A0A1F8E9N8_9BACT</name>
<keyword evidence="2" id="KW-0812">Transmembrane</keyword>
<feature type="coiled-coil region" evidence="1">
    <location>
        <begin position="68"/>
        <end position="111"/>
    </location>
</feature>
<keyword evidence="2" id="KW-1133">Transmembrane helix</keyword>
<feature type="transmembrane region" description="Helical" evidence="2">
    <location>
        <begin position="6"/>
        <end position="27"/>
    </location>
</feature>
<keyword evidence="2" id="KW-0472">Membrane</keyword>
<dbReference type="EMBL" id="MGJA01000012">
    <property type="protein sequence ID" value="OGM97533.1"/>
    <property type="molecule type" value="Genomic_DNA"/>
</dbReference>
<protein>
    <submittedName>
        <fullName evidence="3">Uncharacterized protein</fullName>
    </submittedName>
</protein>
<organism evidence="3 4">
    <name type="scientific">Candidatus Yanofskybacteria bacterium RIFCSPHIGHO2_01_FULL_41_21</name>
    <dbReference type="NCBI Taxonomy" id="1802660"/>
    <lineage>
        <taxon>Bacteria</taxon>
        <taxon>Candidatus Yanofskyibacteriota</taxon>
    </lineage>
</organism>
<keyword evidence="1" id="KW-0175">Coiled coil</keyword>
<comment type="caution">
    <text evidence="3">The sequence shown here is derived from an EMBL/GenBank/DDBJ whole genome shotgun (WGS) entry which is preliminary data.</text>
</comment>
<sequence>MTFFEIVLSIGMVLYIVSYTSTVRKFYRQEVAIRTVGHRVQRLRLSFLVRSITIVALFSVAPYLRYRLKKMDEQAEERRRREEAHQRKLAEAKAESERERVNVERAKLREAWIKEHGLTLYYHTMSGITVVMTPVQYEACQISTQWHRRNALWDKNVLMPDLEAFLFVDANGRDMFVRNHRGTHDPIGFNYVSGWLTDLDDMVERYKITLEQKPEIFVPFVNSSVLPFKEHKFNRAPGRYLNDLVVMQTPQEMRPV</sequence>
<evidence type="ECO:0000256" key="1">
    <source>
        <dbReference type="SAM" id="Coils"/>
    </source>
</evidence>
<evidence type="ECO:0000313" key="4">
    <source>
        <dbReference type="Proteomes" id="UP000178520"/>
    </source>
</evidence>
<evidence type="ECO:0000313" key="3">
    <source>
        <dbReference type="EMBL" id="OGM97533.1"/>
    </source>
</evidence>